<feature type="compositionally biased region" description="Low complexity" evidence="1">
    <location>
        <begin position="159"/>
        <end position="169"/>
    </location>
</feature>
<accession>K0SBT9</accession>
<comment type="caution">
    <text evidence="2">The sequence shown here is derived from an EMBL/GenBank/DDBJ whole genome shotgun (WGS) entry which is preliminary data.</text>
</comment>
<evidence type="ECO:0000313" key="2">
    <source>
        <dbReference type="EMBL" id="EJK56162.1"/>
    </source>
</evidence>
<reference evidence="2 3" key="1">
    <citation type="journal article" date="2012" name="Genome Biol.">
        <title>Genome and low-iron response of an oceanic diatom adapted to chronic iron limitation.</title>
        <authorList>
            <person name="Lommer M."/>
            <person name="Specht M."/>
            <person name="Roy A.S."/>
            <person name="Kraemer L."/>
            <person name="Andreson R."/>
            <person name="Gutowska M.A."/>
            <person name="Wolf J."/>
            <person name="Bergner S.V."/>
            <person name="Schilhabel M.B."/>
            <person name="Klostermeier U.C."/>
            <person name="Beiko R.G."/>
            <person name="Rosenstiel P."/>
            <person name="Hippler M."/>
            <person name="Laroche J."/>
        </authorList>
    </citation>
    <scope>NUCLEOTIDE SEQUENCE [LARGE SCALE GENOMIC DNA]</scope>
    <source>
        <strain evidence="2 3">CCMP1005</strain>
    </source>
</reference>
<name>K0SBT9_THAOC</name>
<dbReference type="Proteomes" id="UP000266841">
    <property type="component" value="Unassembled WGS sequence"/>
</dbReference>
<keyword evidence="3" id="KW-1185">Reference proteome</keyword>
<evidence type="ECO:0000313" key="3">
    <source>
        <dbReference type="Proteomes" id="UP000266841"/>
    </source>
</evidence>
<sequence>MEKVEVRFESDHAAVTSTRASDGARRRSGTVRRVRPACRRRRRADDCADAGSWILVAHSEAGSKFCDPPRLCNRFVVLPRLSVVLPPDGARSFRRMRREGGIVLRRQRAELAMSGGRNQRSGQGEKAARSSGNSSTTTYHTGRSASEHPVRWSPGGEGSTTTGPISRRGSAGRGGGERHIAGPDSARGVRRLEEEDEEASSRDRKSGAGEDRGHSSRALSNMMSAIHDEPHQVGDDTEDDRGENYAGSVVNSGRGRFRLISRVTVRLNGRVAATGVASGEPV</sequence>
<protein>
    <submittedName>
        <fullName evidence="2">Uncharacterized protein</fullName>
    </submittedName>
</protein>
<gene>
    <name evidence="2" type="ORF">THAOC_24005</name>
</gene>
<organism evidence="2 3">
    <name type="scientific">Thalassiosira oceanica</name>
    <name type="common">Marine diatom</name>
    <dbReference type="NCBI Taxonomy" id="159749"/>
    <lineage>
        <taxon>Eukaryota</taxon>
        <taxon>Sar</taxon>
        <taxon>Stramenopiles</taxon>
        <taxon>Ochrophyta</taxon>
        <taxon>Bacillariophyta</taxon>
        <taxon>Coscinodiscophyceae</taxon>
        <taxon>Thalassiosirophycidae</taxon>
        <taxon>Thalassiosirales</taxon>
        <taxon>Thalassiosiraceae</taxon>
        <taxon>Thalassiosira</taxon>
    </lineage>
</organism>
<feature type="compositionally biased region" description="Basic and acidic residues" evidence="1">
    <location>
        <begin position="199"/>
        <end position="214"/>
    </location>
</feature>
<dbReference type="EMBL" id="AGNL01032270">
    <property type="protein sequence ID" value="EJK56162.1"/>
    <property type="molecule type" value="Genomic_DNA"/>
</dbReference>
<feature type="region of interest" description="Disordered" evidence="1">
    <location>
        <begin position="227"/>
        <end position="249"/>
    </location>
</feature>
<feature type="region of interest" description="Disordered" evidence="1">
    <location>
        <begin position="111"/>
        <end position="215"/>
    </location>
</feature>
<feature type="compositionally biased region" description="Polar residues" evidence="1">
    <location>
        <begin position="130"/>
        <end position="144"/>
    </location>
</feature>
<evidence type="ECO:0000256" key="1">
    <source>
        <dbReference type="SAM" id="MobiDB-lite"/>
    </source>
</evidence>
<proteinExistence type="predicted"/>
<dbReference type="AlphaFoldDB" id="K0SBT9"/>